<evidence type="ECO:0000256" key="10">
    <source>
        <dbReference type="ARBA" id="ARBA00023288"/>
    </source>
</evidence>
<evidence type="ECO:0000313" key="13">
    <source>
        <dbReference type="EMBL" id="KII65501.1"/>
    </source>
</evidence>
<dbReference type="GO" id="GO:0005829">
    <property type="term" value="C:cytosol"/>
    <property type="evidence" value="ECO:0007669"/>
    <property type="project" value="UniProtKB-SubCell"/>
</dbReference>
<evidence type="ECO:0000256" key="2">
    <source>
        <dbReference type="ARBA" id="ARBA00004635"/>
    </source>
</evidence>
<comment type="subcellular location">
    <subcellularLocation>
        <location evidence="1">Cytoplasm</location>
        <location evidence="1">Cytosol</location>
    </subcellularLocation>
    <subcellularLocation>
        <location evidence="2">Membrane</location>
        <topology evidence="2">Lipid-anchor</topology>
    </subcellularLocation>
</comment>
<sequence>MGQSLAVPITEKVVEAGSSADMHYAISAIQGWRVSMEDSHCCCLPFSSETPDWFYFAVFDGHAGKNASIYCSTYLLPKIREKFAQLTEKPLTDDELNNNVELDPEIPREIQHLSAAIHESFIMIDDEMKLKPDFRDETFSSGTTALVLVVTPSHLVFGNCGDSRAILTRDGSVIFKTKDHKPQDDSERVRIIKAGSSVITGRVDGNLAVSRAIGDFSFKTNASLSTIEQAVSPEPTISVVTRHPDDNFAVLACDGVWDVMDNDQVSEFILNRLRVTDNVLEISKCLIDACLYKDSKDNMTAIIIVFPGAPKVDPGLREKDKEIEEIIKSEMEKIISAEKSEHSAYPLIKKLSSNDLFPDEYTLYSKISFVVDLLDQLKPERDRTKDYSTGCIQMVPNSQLFFKQVAARYNACYLNNEDP</sequence>
<keyword evidence="6" id="KW-0479">Metal-binding</keyword>
<gene>
    <name evidence="13" type="ORF">RF11_01735</name>
</gene>
<reference evidence="13 14" key="1">
    <citation type="journal article" date="2014" name="Genome Biol. Evol.">
        <title>The genome of the myxosporean Thelohanellus kitauei shows adaptations to nutrient acquisition within its fish host.</title>
        <authorList>
            <person name="Yang Y."/>
            <person name="Xiong J."/>
            <person name="Zhou Z."/>
            <person name="Huo F."/>
            <person name="Miao W."/>
            <person name="Ran C."/>
            <person name="Liu Y."/>
            <person name="Zhang J."/>
            <person name="Feng J."/>
            <person name="Wang M."/>
            <person name="Wang M."/>
            <person name="Wang L."/>
            <person name="Yao B."/>
        </authorList>
    </citation>
    <scope>NUCLEOTIDE SEQUENCE [LARGE SCALE GENOMIC DNA]</scope>
    <source>
        <strain evidence="13">Wuqing</strain>
    </source>
</reference>
<protein>
    <submittedName>
        <fullName evidence="13">Protein phosphatase 1B</fullName>
    </submittedName>
</protein>
<dbReference type="InterPro" id="IPR012911">
    <property type="entry name" value="PP2C_C"/>
</dbReference>
<dbReference type="Gene3D" id="3.60.40.10">
    <property type="entry name" value="PPM-type phosphatase domain"/>
    <property type="match status" value="1"/>
</dbReference>
<dbReference type="GO" id="GO:0004722">
    <property type="term" value="F:protein serine/threonine phosphatase activity"/>
    <property type="evidence" value="ECO:0007669"/>
    <property type="project" value="InterPro"/>
</dbReference>
<dbReference type="GO" id="GO:0030145">
    <property type="term" value="F:manganese ion binding"/>
    <property type="evidence" value="ECO:0007669"/>
    <property type="project" value="InterPro"/>
</dbReference>
<dbReference type="SMR" id="A0A0C2MEE1"/>
<keyword evidence="7 11" id="KW-0378">Hydrolase</keyword>
<dbReference type="AlphaFoldDB" id="A0A0C2MEE1"/>
<comment type="similarity">
    <text evidence="11">Belongs to the PP2C family.</text>
</comment>
<dbReference type="GO" id="GO:0000287">
    <property type="term" value="F:magnesium ion binding"/>
    <property type="evidence" value="ECO:0007669"/>
    <property type="project" value="InterPro"/>
</dbReference>
<dbReference type="CDD" id="cd00143">
    <property type="entry name" value="PP2Cc"/>
    <property type="match status" value="1"/>
</dbReference>
<dbReference type="Pfam" id="PF00481">
    <property type="entry name" value="PP2C"/>
    <property type="match status" value="1"/>
</dbReference>
<evidence type="ECO:0000256" key="8">
    <source>
        <dbReference type="ARBA" id="ARBA00022912"/>
    </source>
</evidence>
<dbReference type="InterPro" id="IPR036457">
    <property type="entry name" value="PPM-type-like_dom_sf"/>
</dbReference>
<evidence type="ECO:0000256" key="1">
    <source>
        <dbReference type="ARBA" id="ARBA00004514"/>
    </source>
</evidence>
<evidence type="ECO:0000256" key="9">
    <source>
        <dbReference type="ARBA" id="ARBA00023136"/>
    </source>
</evidence>
<dbReference type="PROSITE" id="PS01032">
    <property type="entry name" value="PPM_1"/>
    <property type="match status" value="1"/>
</dbReference>
<evidence type="ECO:0000259" key="12">
    <source>
        <dbReference type="PROSITE" id="PS51746"/>
    </source>
</evidence>
<accession>A0A0C2MEE1</accession>
<dbReference type="SUPFAM" id="SSF81606">
    <property type="entry name" value="PP2C-like"/>
    <property type="match status" value="1"/>
</dbReference>
<evidence type="ECO:0000313" key="14">
    <source>
        <dbReference type="Proteomes" id="UP000031668"/>
    </source>
</evidence>
<keyword evidence="14" id="KW-1185">Reference proteome</keyword>
<proteinExistence type="inferred from homology"/>
<keyword evidence="4" id="KW-0597">Phosphoprotein</keyword>
<feature type="domain" description="PPM-type phosphatase" evidence="12">
    <location>
        <begin position="23"/>
        <end position="306"/>
    </location>
</feature>
<dbReference type="InterPro" id="IPR001932">
    <property type="entry name" value="PPM-type_phosphatase-like_dom"/>
</dbReference>
<organism evidence="13 14">
    <name type="scientific">Thelohanellus kitauei</name>
    <name type="common">Myxosporean</name>
    <dbReference type="NCBI Taxonomy" id="669202"/>
    <lineage>
        <taxon>Eukaryota</taxon>
        <taxon>Metazoa</taxon>
        <taxon>Cnidaria</taxon>
        <taxon>Myxozoa</taxon>
        <taxon>Myxosporea</taxon>
        <taxon>Bivalvulida</taxon>
        <taxon>Platysporina</taxon>
        <taxon>Myxobolidae</taxon>
        <taxon>Thelohanellus</taxon>
    </lineage>
</organism>
<dbReference type="GO" id="GO:0016020">
    <property type="term" value="C:membrane"/>
    <property type="evidence" value="ECO:0007669"/>
    <property type="project" value="UniProtKB-SubCell"/>
</dbReference>
<dbReference type="InterPro" id="IPR015655">
    <property type="entry name" value="PP2C"/>
</dbReference>
<dbReference type="SMART" id="SM00332">
    <property type="entry name" value="PP2Cc"/>
    <property type="match status" value="1"/>
</dbReference>
<evidence type="ECO:0000256" key="4">
    <source>
        <dbReference type="ARBA" id="ARBA00022553"/>
    </source>
</evidence>
<dbReference type="Pfam" id="PF07830">
    <property type="entry name" value="PP2C_C"/>
    <property type="match status" value="1"/>
</dbReference>
<dbReference type="OrthoDB" id="10264738at2759"/>
<dbReference type="OMA" id="HESFIMI"/>
<keyword evidence="5" id="KW-0519">Myristate</keyword>
<keyword evidence="10" id="KW-0449">Lipoprotein</keyword>
<evidence type="ECO:0000256" key="7">
    <source>
        <dbReference type="ARBA" id="ARBA00022801"/>
    </source>
</evidence>
<dbReference type="EMBL" id="JWZT01003807">
    <property type="protein sequence ID" value="KII65501.1"/>
    <property type="molecule type" value="Genomic_DNA"/>
</dbReference>
<dbReference type="Proteomes" id="UP000031668">
    <property type="component" value="Unassembled WGS sequence"/>
</dbReference>
<evidence type="ECO:0000256" key="6">
    <source>
        <dbReference type="ARBA" id="ARBA00022723"/>
    </source>
</evidence>
<evidence type="ECO:0000256" key="3">
    <source>
        <dbReference type="ARBA" id="ARBA00022490"/>
    </source>
</evidence>
<keyword evidence="3" id="KW-0963">Cytoplasm</keyword>
<dbReference type="PANTHER" id="PTHR47992">
    <property type="entry name" value="PROTEIN PHOSPHATASE"/>
    <property type="match status" value="1"/>
</dbReference>
<keyword evidence="9" id="KW-0472">Membrane</keyword>
<dbReference type="PROSITE" id="PS51746">
    <property type="entry name" value="PPM_2"/>
    <property type="match status" value="1"/>
</dbReference>
<evidence type="ECO:0000256" key="5">
    <source>
        <dbReference type="ARBA" id="ARBA00022707"/>
    </source>
</evidence>
<comment type="caution">
    <text evidence="13">The sequence shown here is derived from an EMBL/GenBank/DDBJ whole genome shotgun (WGS) entry which is preliminary data.</text>
</comment>
<keyword evidence="8 11" id="KW-0904">Protein phosphatase</keyword>
<evidence type="ECO:0000256" key="11">
    <source>
        <dbReference type="RuleBase" id="RU003465"/>
    </source>
</evidence>
<dbReference type="InterPro" id="IPR000222">
    <property type="entry name" value="PP2C_BS"/>
</dbReference>
<name>A0A0C2MEE1_THEKT</name>